<feature type="domain" description="Endonuclease/exonuclease/phosphatase" evidence="2">
    <location>
        <begin position="31"/>
        <end position="100"/>
    </location>
</feature>
<name>A0A5E4N9L4_9HEMI</name>
<dbReference type="GO" id="GO:0004527">
    <property type="term" value="F:exonuclease activity"/>
    <property type="evidence" value="ECO:0007669"/>
    <property type="project" value="UniProtKB-KW"/>
</dbReference>
<dbReference type="InterPro" id="IPR005135">
    <property type="entry name" value="Endo/exonuclease/phosphatase"/>
</dbReference>
<evidence type="ECO:0000313" key="3">
    <source>
        <dbReference type="EMBL" id="VVC40586.1"/>
    </source>
</evidence>
<sequence>MNKQCGESVIGYNQCTDRIIMVKINTKPAIITIIQIYMPTSSHNDEEVEETYDKIDEIMAMTKAGENVIILGDWNAAVGEWKEKVFKKDEKIIEFKEKCKKAFNNMLIDNCHSKEIKWDNIKKILKSQAEELIHERRRYKNQISTQEQEQYKRIRNDVKRKMKKAKEEWLDEQCKEAEEFLKRGRSDLAFLEIKKLFCERKQNAGTLINKNGELILEALKNGELILEAL</sequence>
<dbReference type="GO" id="GO:0004519">
    <property type="term" value="F:endonuclease activity"/>
    <property type="evidence" value="ECO:0007669"/>
    <property type="project" value="UniProtKB-KW"/>
</dbReference>
<dbReference type="Gene3D" id="3.60.10.10">
    <property type="entry name" value="Endonuclease/exonuclease/phosphatase"/>
    <property type="match status" value="1"/>
</dbReference>
<feature type="coiled-coil region" evidence="1">
    <location>
        <begin position="122"/>
        <end position="168"/>
    </location>
</feature>
<dbReference type="Proteomes" id="UP000325440">
    <property type="component" value="Unassembled WGS sequence"/>
</dbReference>
<keyword evidence="3" id="KW-0540">Nuclease</keyword>
<proteinExistence type="predicted"/>
<keyword evidence="1" id="KW-0175">Coiled coil</keyword>
<dbReference type="OrthoDB" id="6769313at2759"/>
<reference evidence="3 4" key="1">
    <citation type="submission" date="2019-08" db="EMBL/GenBank/DDBJ databases">
        <authorList>
            <person name="Alioto T."/>
            <person name="Alioto T."/>
            <person name="Gomez Garrido J."/>
        </authorList>
    </citation>
    <scope>NUCLEOTIDE SEQUENCE [LARGE SCALE GENOMIC DNA]</scope>
</reference>
<keyword evidence="3" id="KW-0255">Endonuclease</keyword>
<organism evidence="3 4">
    <name type="scientific">Cinara cedri</name>
    <dbReference type="NCBI Taxonomy" id="506608"/>
    <lineage>
        <taxon>Eukaryota</taxon>
        <taxon>Metazoa</taxon>
        <taxon>Ecdysozoa</taxon>
        <taxon>Arthropoda</taxon>
        <taxon>Hexapoda</taxon>
        <taxon>Insecta</taxon>
        <taxon>Pterygota</taxon>
        <taxon>Neoptera</taxon>
        <taxon>Paraneoptera</taxon>
        <taxon>Hemiptera</taxon>
        <taxon>Sternorrhyncha</taxon>
        <taxon>Aphidomorpha</taxon>
        <taxon>Aphidoidea</taxon>
        <taxon>Aphididae</taxon>
        <taxon>Lachninae</taxon>
        <taxon>Cinara</taxon>
    </lineage>
</organism>
<evidence type="ECO:0000256" key="1">
    <source>
        <dbReference type="SAM" id="Coils"/>
    </source>
</evidence>
<keyword evidence="3" id="KW-0378">Hydrolase</keyword>
<dbReference type="SUPFAM" id="SSF56219">
    <property type="entry name" value="DNase I-like"/>
    <property type="match status" value="1"/>
</dbReference>
<dbReference type="AlphaFoldDB" id="A0A5E4N9L4"/>
<evidence type="ECO:0000313" key="4">
    <source>
        <dbReference type="Proteomes" id="UP000325440"/>
    </source>
</evidence>
<evidence type="ECO:0000259" key="2">
    <source>
        <dbReference type="Pfam" id="PF14529"/>
    </source>
</evidence>
<gene>
    <name evidence="3" type="ORF">CINCED_3A020427</name>
</gene>
<keyword evidence="3" id="KW-0269">Exonuclease</keyword>
<protein>
    <submittedName>
        <fullName evidence="3">Endonuclease/exonuclease/phosphatase</fullName>
    </submittedName>
</protein>
<dbReference type="InterPro" id="IPR036691">
    <property type="entry name" value="Endo/exonu/phosph_ase_sf"/>
</dbReference>
<dbReference type="Pfam" id="PF14529">
    <property type="entry name" value="Exo_endo_phos_2"/>
    <property type="match status" value="1"/>
</dbReference>
<accession>A0A5E4N9L4</accession>
<dbReference type="EMBL" id="CABPRJ010001905">
    <property type="protein sequence ID" value="VVC40586.1"/>
    <property type="molecule type" value="Genomic_DNA"/>
</dbReference>
<keyword evidence="4" id="KW-1185">Reference proteome</keyword>